<dbReference type="InterPro" id="IPR000719">
    <property type="entry name" value="Prot_kinase_dom"/>
</dbReference>
<dbReference type="PROSITE" id="PS00108">
    <property type="entry name" value="PROTEIN_KINASE_ST"/>
    <property type="match status" value="1"/>
</dbReference>
<dbReference type="SUPFAM" id="SSF50729">
    <property type="entry name" value="PH domain-like"/>
    <property type="match status" value="1"/>
</dbReference>
<dbReference type="Pfam" id="PF00069">
    <property type="entry name" value="Pkinase"/>
    <property type="match status" value="1"/>
</dbReference>
<accession>A0A1Q9E874</accession>
<dbReference type="SUPFAM" id="SSF52799">
    <property type="entry name" value="(Phosphotyrosine protein) phosphatases II"/>
    <property type="match status" value="1"/>
</dbReference>
<comment type="caution">
    <text evidence="8">The sequence shown here is derived from an EMBL/GenBank/DDBJ whole genome shotgun (WGS) entry which is preliminary data.</text>
</comment>
<feature type="region of interest" description="Disordered" evidence="5">
    <location>
        <begin position="1"/>
        <end position="25"/>
    </location>
</feature>
<reference evidence="8 9" key="1">
    <citation type="submission" date="2016-02" db="EMBL/GenBank/DDBJ databases">
        <title>Genome analysis of coral dinoflagellate symbionts highlights evolutionary adaptations to a symbiotic lifestyle.</title>
        <authorList>
            <person name="Aranda M."/>
            <person name="Li Y."/>
            <person name="Liew Y.J."/>
            <person name="Baumgarten S."/>
            <person name="Simakov O."/>
            <person name="Wilson M."/>
            <person name="Piel J."/>
            <person name="Ashoor H."/>
            <person name="Bougouffa S."/>
            <person name="Bajic V.B."/>
            <person name="Ryu T."/>
            <person name="Ravasi T."/>
            <person name="Bayer T."/>
            <person name="Micklem G."/>
            <person name="Kim H."/>
            <person name="Bhak J."/>
            <person name="Lajeunesse T.C."/>
            <person name="Voolstra C.R."/>
        </authorList>
    </citation>
    <scope>NUCLEOTIDE SEQUENCE [LARGE SCALE GENOMIC DNA]</scope>
    <source>
        <strain evidence="8 9">CCMP2467</strain>
    </source>
</reference>
<dbReference type="InterPro" id="IPR008271">
    <property type="entry name" value="Ser/Thr_kinase_AS"/>
</dbReference>
<name>A0A1Q9E874_SYMMI</name>
<dbReference type="InterPro" id="IPR011993">
    <property type="entry name" value="PH-like_dom_sf"/>
</dbReference>
<feature type="region of interest" description="Disordered" evidence="5">
    <location>
        <begin position="1774"/>
        <end position="1795"/>
    </location>
</feature>
<protein>
    <submittedName>
        <fullName evidence="8">Myotubularin-related protein 2</fullName>
    </submittedName>
</protein>
<dbReference type="GO" id="GO:0004672">
    <property type="term" value="F:protein kinase activity"/>
    <property type="evidence" value="ECO:0007669"/>
    <property type="project" value="InterPro"/>
</dbReference>
<dbReference type="PROSITE" id="PS50011">
    <property type="entry name" value="PROTEIN_KINASE_DOM"/>
    <property type="match status" value="1"/>
</dbReference>
<dbReference type="SMART" id="SM00220">
    <property type="entry name" value="S_TKc"/>
    <property type="match status" value="1"/>
</dbReference>
<dbReference type="Gene3D" id="1.10.510.10">
    <property type="entry name" value="Transferase(Phosphotransferase) domain 1"/>
    <property type="match status" value="1"/>
</dbReference>
<dbReference type="Pfam" id="PF13041">
    <property type="entry name" value="PPR_2"/>
    <property type="match status" value="1"/>
</dbReference>
<dbReference type="Proteomes" id="UP000186817">
    <property type="component" value="Unassembled WGS sequence"/>
</dbReference>
<feature type="region of interest" description="Disordered" evidence="5">
    <location>
        <begin position="1935"/>
        <end position="1955"/>
    </location>
</feature>
<dbReference type="PROSITE" id="PS51375">
    <property type="entry name" value="PPR"/>
    <property type="match status" value="2"/>
</dbReference>
<dbReference type="Gene3D" id="1.25.40.10">
    <property type="entry name" value="Tetratricopeptide repeat domain"/>
    <property type="match status" value="2"/>
</dbReference>
<comment type="similarity">
    <text evidence="1">Belongs to the protein-tyrosine phosphatase family. Non-receptor class myotubularin subfamily.</text>
</comment>
<dbReference type="EMBL" id="LSRX01000232">
    <property type="protein sequence ID" value="OLQ03611.1"/>
    <property type="molecule type" value="Genomic_DNA"/>
</dbReference>
<feature type="domain" description="Myotubularin phosphatase" evidence="7">
    <location>
        <begin position="406"/>
        <end position="789"/>
    </location>
</feature>
<feature type="active site" description="Phosphocysteine intermediate" evidence="2">
    <location>
        <position position="628"/>
    </location>
</feature>
<sequence length="1955" mass="216021">MADPLTGLLQKKKQTEAQAASSTAKPAKGLFDFDVESTLSRKPAFTSGGEPAEPTIGERIFQALAAGSNVDFPTVTEICDRVAKEPREVPEAVRLLAGAFAEKGGLPRRKLKALTIMNELLYDKRAEAELRQVHGVRDALWTLQTTSNSGLGPEADEQIRMFATEVEKKCFGASGDPFAAPALVPEDPFTLPVVNSVPAPAPLGPLSPAKDSMKDVGSSMLGALWQVGSQMTSAVKATAPRVEIPRFAMRPGASRPNLDVSFEGVLPGEKVHYAFNPSVLLINKPFREVQGRLLISNYRLKFQVPKGTWKDNLAWIGEKQLLDIPLGLIEALELEAPTSQAGAQQWRLVVSTKDFRSIVVLLPTGKDLGEAEEAILALSQPGPAYTSALFAFQHAACLQTGRRDDGWSLFDPRIEFERMEVETSPSSASGCPWLLSSVNSAYKLCDTYPAFLALPRCIKEEELRNVASFRKRGRLPTMSWCGGRTRSFASLWRCSQPTEGLMGNNCQSDEKMLYAIRLGATAGRNRELLVLDLRPRKAAYANKVGGGGFESYSGCRLVFGGIDNVHVVRDAWKKMGQAVANLSNDEVGSWYRDVANSGWYDLIGAIFSCALMIVHEIESHHCNVVIHCSDGWDRTAQVSSVAMLCMDPYYRTVRGLLLLIQKEFCSFGHRFRTRLANGEKPTSEYSPVFLQWLECVYQLLIHFPTAFEFTSDLLLFLAREVLTNRYGTFLTDCERERAEQVQPHTLSAWTAILDSGPAVEYINDRYEAVDGSLRPSPTQVNFKTWEDYWFRHRVHPKEELGTRQAIADGQFTSITAFPTLSLDKRFLYVIMERIKGGELFEALKSELAVITEQDMSRVSLQLLKALEYLHSCRVVHRDIKAQNILLTEPPLLPGRALCKADIKVIDFGLSARLPQECCWRQNDHSFDIVCGTPACCAPEIWATQEGALPIWKKRFGFRYGAKVDIYAAGVVIYMALLGQLPYYAETSLKLARLVCSKDSYPSFESKDGSHQVSSRCREFLSRLLEKDPNSRCTAAQAARHPWLSGRAKRSIPQPIPLQVRSSAAAEAKASLEQCLPECEHNISPKEKSERVLALAQAQRDWAQGLEVSSESESDESTGTWPCGTARGWTRNTSNDFLSVRICCFGSSAIKSCHADLTTLLVSALSVLQLPLGSGRLLQQFPSGCLPNSRIPSTTPSPQFFSHELTEPGEYLLREPPRSVGVELAIFVVTLSVAFIFSQVGKKNVDAKKLKASSDEERCPSWFSWKLPAAKAVEPCKAPPVQKKPLCKEQQVSSARTSCSSGSASRRLDEIAASARDQHASRNVGQVIQMYDEFLSSLAEKHMQIPEVASSARHSAVEFFAAMVYCVVRAGRFNLVERLLDDMVAQGVARPLQFYESTMKQLAGVKKYKLALAVYDRLSADGLQPSAVTLSCLINFAVEVGELNRAIQFFKVLSTVSTPSIRAYMTVLRVHSMRQDWPATLWTIRDMRRRGVEVDTLAMNVALSTGVVADHIEEVEALLAEAPSVDIVSYNTLVKGYAQRSDLAKAQQVLAKLLERGLRPNAITFNTVMDAAVRSGEVCQAWQLFDSMSGRGLRPDRFTCSILVKGLTKRPTETHIKRSLTLLRQVAPLCDKTFLSGVFQSIFDACQALDEGLQLAKQVFAEMRRLEASWLCSSCMVGGAEPATAFVRVRSSHTAQRSVWQPQAASTRGTAAPTGRVLPRLPRRAVDSQTVPAEAVPWLLLLVAVGLPLTFLESARAFPVGLLKFFGTLFGRTPRPRQAARPKAVPLQEEAPSEDLSVAKVSSEAPASWQDLLKSIAQLEEQIQMASAGDLQERDYAQSVEDVARSAQRLESDVKENPAAWNLDLELLRRLLERLRTAPPAPALRETTQLISALISQLTARSPGDSQLLWQELQEEAESDPSVRRMLKDILDPDAEACHPFLKRPTPAATGIDRSS</sequence>
<dbReference type="GO" id="GO:0005524">
    <property type="term" value="F:ATP binding"/>
    <property type="evidence" value="ECO:0007669"/>
    <property type="project" value="InterPro"/>
</dbReference>
<gene>
    <name evidence="8" type="primary">MTMR2</name>
    <name evidence="8" type="ORF">AK812_SmicGene13462</name>
</gene>
<dbReference type="InterPro" id="IPR002885">
    <property type="entry name" value="PPR_rpt"/>
</dbReference>
<dbReference type="PROSITE" id="PS51339">
    <property type="entry name" value="PPASE_MYOTUBULARIN"/>
    <property type="match status" value="1"/>
</dbReference>
<dbReference type="InterPro" id="IPR011009">
    <property type="entry name" value="Kinase-like_dom_sf"/>
</dbReference>
<dbReference type="InterPro" id="IPR016130">
    <property type="entry name" value="Tyr_Pase_AS"/>
</dbReference>
<dbReference type="SUPFAM" id="SSF56112">
    <property type="entry name" value="Protein kinase-like (PK-like)"/>
    <property type="match status" value="1"/>
</dbReference>
<feature type="repeat" description="PPR" evidence="4">
    <location>
        <begin position="1525"/>
        <end position="1559"/>
    </location>
</feature>
<proteinExistence type="inferred from homology"/>
<dbReference type="Pfam" id="PF01535">
    <property type="entry name" value="PPR"/>
    <property type="match status" value="1"/>
</dbReference>
<feature type="repeat" description="PPR" evidence="4">
    <location>
        <begin position="1560"/>
        <end position="1594"/>
    </location>
</feature>
<dbReference type="InterPro" id="IPR011990">
    <property type="entry name" value="TPR-like_helical_dom_sf"/>
</dbReference>
<dbReference type="OrthoDB" id="271628at2759"/>
<dbReference type="PANTHER" id="PTHR10807">
    <property type="entry name" value="MYOTUBULARIN-RELATED"/>
    <property type="match status" value="1"/>
</dbReference>
<feature type="domain" description="Protein kinase" evidence="6">
    <location>
        <begin position="715"/>
        <end position="1043"/>
    </location>
</feature>
<dbReference type="GO" id="GO:0005737">
    <property type="term" value="C:cytoplasm"/>
    <property type="evidence" value="ECO:0007669"/>
    <property type="project" value="TreeGrafter"/>
</dbReference>
<dbReference type="Gene3D" id="2.30.29.30">
    <property type="entry name" value="Pleckstrin-homology domain (PH domain)/Phosphotyrosine-binding domain (PTB)"/>
    <property type="match status" value="1"/>
</dbReference>
<evidence type="ECO:0000256" key="5">
    <source>
        <dbReference type="SAM" id="MobiDB-lite"/>
    </source>
</evidence>
<organism evidence="8 9">
    <name type="scientific">Symbiodinium microadriaticum</name>
    <name type="common">Dinoflagellate</name>
    <name type="synonym">Zooxanthella microadriatica</name>
    <dbReference type="NCBI Taxonomy" id="2951"/>
    <lineage>
        <taxon>Eukaryota</taxon>
        <taxon>Sar</taxon>
        <taxon>Alveolata</taxon>
        <taxon>Dinophyceae</taxon>
        <taxon>Suessiales</taxon>
        <taxon>Symbiodiniaceae</taxon>
        <taxon>Symbiodinium</taxon>
    </lineage>
</organism>
<feature type="binding site" evidence="3">
    <location>
        <begin position="628"/>
        <end position="634"/>
    </location>
    <ligand>
        <name>substrate</name>
    </ligand>
</feature>
<evidence type="ECO:0000256" key="4">
    <source>
        <dbReference type="PROSITE-ProRule" id="PRU00708"/>
    </source>
</evidence>
<dbReference type="PROSITE" id="PS00383">
    <property type="entry name" value="TYR_PHOSPHATASE_1"/>
    <property type="match status" value="1"/>
</dbReference>
<evidence type="ECO:0000259" key="7">
    <source>
        <dbReference type="PROSITE" id="PS51339"/>
    </source>
</evidence>
<dbReference type="NCBIfam" id="TIGR00756">
    <property type="entry name" value="PPR"/>
    <property type="match status" value="2"/>
</dbReference>
<dbReference type="Pfam" id="PF06602">
    <property type="entry name" value="Myotub-related"/>
    <property type="match status" value="1"/>
</dbReference>
<dbReference type="CDD" id="cd14507">
    <property type="entry name" value="PTP-MTM-like"/>
    <property type="match status" value="1"/>
</dbReference>
<evidence type="ECO:0000256" key="1">
    <source>
        <dbReference type="ARBA" id="ARBA00007471"/>
    </source>
</evidence>
<evidence type="ECO:0000259" key="6">
    <source>
        <dbReference type="PROSITE" id="PS50011"/>
    </source>
</evidence>
<evidence type="ECO:0000256" key="3">
    <source>
        <dbReference type="PIRSR" id="PIRSR630564-2"/>
    </source>
</evidence>
<dbReference type="InterPro" id="IPR029021">
    <property type="entry name" value="Prot-tyrosine_phosphatase-like"/>
</dbReference>
<dbReference type="InterPro" id="IPR010569">
    <property type="entry name" value="Myotubularin-like_Pase_dom"/>
</dbReference>
<dbReference type="PANTHER" id="PTHR10807:SF128">
    <property type="entry name" value="PHOSPHATIDYLINOSITOL-3,5-BISPHOSPHATE 3-PHOSPHATASE"/>
    <property type="match status" value="1"/>
</dbReference>
<dbReference type="Pfam" id="PF13812">
    <property type="entry name" value="PPR_3"/>
    <property type="match status" value="1"/>
</dbReference>
<dbReference type="InterPro" id="IPR030564">
    <property type="entry name" value="Myotubularin"/>
</dbReference>
<evidence type="ECO:0000313" key="9">
    <source>
        <dbReference type="Proteomes" id="UP000186817"/>
    </source>
</evidence>
<evidence type="ECO:0000313" key="8">
    <source>
        <dbReference type="EMBL" id="OLQ03611.1"/>
    </source>
</evidence>
<keyword evidence="9" id="KW-1185">Reference proteome</keyword>
<evidence type="ECO:0000256" key="2">
    <source>
        <dbReference type="PIRSR" id="PIRSR630564-1"/>
    </source>
</evidence>